<dbReference type="RefSeq" id="WP_203003550.1">
    <property type="nucleotide sequence ID" value="NZ_JADWYU010000222.1"/>
</dbReference>
<feature type="compositionally biased region" description="Low complexity" evidence="3">
    <location>
        <begin position="156"/>
        <end position="174"/>
    </location>
</feature>
<keyword evidence="1" id="KW-0805">Transcription regulation</keyword>
<gene>
    <name evidence="4" type="ORF">I7412_15280</name>
</gene>
<dbReference type="AlphaFoldDB" id="A0A937RGK7"/>
<feature type="compositionally biased region" description="Basic residues" evidence="3">
    <location>
        <begin position="249"/>
        <end position="258"/>
    </location>
</feature>
<dbReference type="EMBL" id="JAEACQ010000189">
    <property type="protein sequence ID" value="MBL7628489.1"/>
    <property type="molecule type" value="Genomic_DNA"/>
</dbReference>
<feature type="compositionally biased region" description="Basic and acidic residues" evidence="3">
    <location>
        <begin position="211"/>
        <end position="221"/>
    </location>
</feature>
<feature type="region of interest" description="Disordered" evidence="3">
    <location>
        <begin position="195"/>
        <end position="258"/>
    </location>
</feature>
<protein>
    <submittedName>
        <fullName evidence="4">Zf-HC2 domain-containing protein</fullName>
    </submittedName>
</protein>
<dbReference type="Gene3D" id="1.10.10.1320">
    <property type="entry name" value="Anti-sigma factor, zinc-finger domain"/>
    <property type="match status" value="1"/>
</dbReference>
<keyword evidence="2" id="KW-0804">Transcription</keyword>
<keyword evidence="5" id="KW-1185">Reference proteome</keyword>
<feature type="region of interest" description="Disordered" evidence="3">
    <location>
        <begin position="119"/>
        <end position="174"/>
    </location>
</feature>
<comment type="caution">
    <text evidence="4">The sequence shown here is derived from an EMBL/GenBank/DDBJ whole genome shotgun (WGS) entry which is preliminary data.</text>
</comment>
<evidence type="ECO:0000313" key="4">
    <source>
        <dbReference type="EMBL" id="MBL7628489.1"/>
    </source>
</evidence>
<feature type="compositionally biased region" description="Pro residues" evidence="3">
    <location>
        <begin position="123"/>
        <end position="141"/>
    </location>
</feature>
<evidence type="ECO:0000256" key="1">
    <source>
        <dbReference type="ARBA" id="ARBA00023015"/>
    </source>
</evidence>
<evidence type="ECO:0000256" key="2">
    <source>
        <dbReference type="ARBA" id="ARBA00023163"/>
    </source>
</evidence>
<sequence length="320" mass="32692">MTSHLGDRLCPLVDGQLRHDERDHALAHLAHCASCRAEVAEYRRMKQRLAGLREPALPDSLADRLLGLGAARPGPGGLANLPGAARLARPGGAPPGAASRHGAVTRQRLPLAGAARAVAFGPSPRPEPPGLPPDRPSPGFSPDPGFLPDRLRRSGRSAGRAGAAAARPRLVAPPGRPGWSVAVVAVVAEPVFPPRALAPAVPPGPAAGFAPDRRSRSDRPGSRSGRAAGRPAIGEIRLAGGPAPGRPARTARSRRGARVRRTLIGSAALMLLTVTGAAIGDQPRGGTTAVRPAAPATQLPTNNGGGTTPLVSTVSFATRR</sequence>
<reference evidence="4" key="1">
    <citation type="submission" date="2020-12" db="EMBL/GenBank/DDBJ databases">
        <title>Genomic characterization of non-nitrogen-fixing Frankia strains.</title>
        <authorList>
            <person name="Carlos-Shanley C."/>
            <person name="Guerra T."/>
            <person name="Hahn D."/>
        </authorList>
    </citation>
    <scope>NUCLEOTIDE SEQUENCE</scope>
    <source>
        <strain evidence="4">CN6</strain>
    </source>
</reference>
<dbReference type="InterPro" id="IPR041916">
    <property type="entry name" value="Anti_sigma_zinc_sf"/>
</dbReference>
<accession>A0A937RGK7</accession>
<feature type="region of interest" description="Disordered" evidence="3">
    <location>
        <begin position="279"/>
        <end position="320"/>
    </location>
</feature>
<dbReference type="Proteomes" id="UP000604475">
    <property type="component" value="Unassembled WGS sequence"/>
</dbReference>
<feature type="compositionally biased region" description="Low complexity" evidence="3">
    <location>
        <begin position="222"/>
        <end position="248"/>
    </location>
</feature>
<name>A0A937RGK7_9ACTN</name>
<feature type="compositionally biased region" description="Low complexity" evidence="3">
    <location>
        <begin position="81"/>
        <end position="98"/>
    </location>
</feature>
<feature type="region of interest" description="Disordered" evidence="3">
    <location>
        <begin position="81"/>
        <end position="103"/>
    </location>
</feature>
<organism evidence="4 5">
    <name type="scientific">Frankia nepalensis</name>
    <dbReference type="NCBI Taxonomy" id="1836974"/>
    <lineage>
        <taxon>Bacteria</taxon>
        <taxon>Bacillati</taxon>
        <taxon>Actinomycetota</taxon>
        <taxon>Actinomycetes</taxon>
        <taxon>Frankiales</taxon>
        <taxon>Frankiaceae</taxon>
        <taxon>Frankia</taxon>
    </lineage>
</organism>
<proteinExistence type="predicted"/>
<evidence type="ECO:0000313" key="5">
    <source>
        <dbReference type="Proteomes" id="UP000604475"/>
    </source>
</evidence>
<evidence type="ECO:0000256" key="3">
    <source>
        <dbReference type="SAM" id="MobiDB-lite"/>
    </source>
</evidence>
<feature type="compositionally biased region" description="Polar residues" evidence="3">
    <location>
        <begin position="309"/>
        <end position="320"/>
    </location>
</feature>